<comment type="caution">
    <text evidence="1">The sequence shown here is derived from an EMBL/GenBank/DDBJ whole genome shotgun (WGS) entry which is preliminary data.</text>
</comment>
<name>A0A2T2YGN7_9BACT</name>
<evidence type="ECO:0000313" key="2">
    <source>
        <dbReference type="Proteomes" id="UP000240357"/>
    </source>
</evidence>
<dbReference type="InterPro" id="IPR003718">
    <property type="entry name" value="OsmC/Ohr_fam"/>
</dbReference>
<evidence type="ECO:0000313" key="1">
    <source>
        <dbReference type="EMBL" id="PSR54681.1"/>
    </source>
</evidence>
<dbReference type="PANTHER" id="PTHR34352:SF1">
    <property type="entry name" value="PROTEIN YHFA"/>
    <property type="match status" value="1"/>
</dbReference>
<dbReference type="Gene3D" id="3.30.300.20">
    <property type="match status" value="1"/>
</dbReference>
<sequence>MKVELKRVDNAFHFEAVGAAGVPVNIDANPDVGGHNAGARPMEMLLMGLGGCSAIDIILILKKQKQEITDFRIHIDGDREPNATPSVFTNIRIHYALSGNLDEQKVKRAIDLSTDKYCSVSAILNKTAAISYTFSINAVSVEVA</sequence>
<proteinExistence type="predicted"/>
<dbReference type="SUPFAM" id="SSF82784">
    <property type="entry name" value="OsmC-like"/>
    <property type="match status" value="1"/>
</dbReference>
<reference evidence="1 2" key="1">
    <citation type="submission" date="2018-03" db="EMBL/GenBank/DDBJ databases">
        <title>Adhaeribacter sp. HMF7605 Genome sequencing and assembly.</title>
        <authorList>
            <person name="Kang H."/>
            <person name="Kang J."/>
            <person name="Cha I."/>
            <person name="Kim H."/>
            <person name="Joh K."/>
        </authorList>
    </citation>
    <scope>NUCLEOTIDE SEQUENCE [LARGE SCALE GENOMIC DNA]</scope>
    <source>
        <strain evidence="1 2">HMF7605</strain>
    </source>
</reference>
<dbReference type="RefSeq" id="WP_106930571.1">
    <property type="nucleotide sequence ID" value="NZ_PYFT01000001.1"/>
</dbReference>
<dbReference type="EMBL" id="PYFT01000001">
    <property type="protein sequence ID" value="PSR54681.1"/>
    <property type="molecule type" value="Genomic_DNA"/>
</dbReference>
<keyword evidence="2" id="KW-1185">Reference proteome</keyword>
<protein>
    <submittedName>
        <fullName evidence="1">Disulfide bond formation regulator</fullName>
    </submittedName>
</protein>
<dbReference type="InterPro" id="IPR036102">
    <property type="entry name" value="OsmC/Ohrsf"/>
</dbReference>
<dbReference type="Pfam" id="PF02566">
    <property type="entry name" value="OsmC"/>
    <property type="match status" value="1"/>
</dbReference>
<dbReference type="InterPro" id="IPR015946">
    <property type="entry name" value="KH_dom-like_a/b"/>
</dbReference>
<organism evidence="1 2">
    <name type="scientific">Adhaeribacter arboris</name>
    <dbReference type="NCBI Taxonomy" id="2072846"/>
    <lineage>
        <taxon>Bacteria</taxon>
        <taxon>Pseudomonadati</taxon>
        <taxon>Bacteroidota</taxon>
        <taxon>Cytophagia</taxon>
        <taxon>Cytophagales</taxon>
        <taxon>Hymenobacteraceae</taxon>
        <taxon>Adhaeribacter</taxon>
    </lineage>
</organism>
<dbReference type="OrthoDB" id="9804010at2"/>
<dbReference type="Proteomes" id="UP000240357">
    <property type="component" value="Unassembled WGS sequence"/>
</dbReference>
<dbReference type="AlphaFoldDB" id="A0A2T2YGN7"/>
<gene>
    <name evidence="1" type="ORF">AHMF7605_14775</name>
</gene>
<accession>A0A2T2YGN7</accession>
<dbReference type="PANTHER" id="PTHR34352">
    <property type="entry name" value="PROTEIN YHFA"/>
    <property type="match status" value="1"/>
</dbReference>